<feature type="transmembrane region" description="Helical" evidence="6">
    <location>
        <begin position="44"/>
        <end position="64"/>
    </location>
</feature>
<dbReference type="InterPro" id="IPR000700">
    <property type="entry name" value="PAS-assoc_C"/>
</dbReference>
<feature type="domain" description="PAC" evidence="10">
    <location>
        <begin position="395"/>
        <end position="448"/>
    </location>
</feature>
<dbReference type="Pfam" id="PF02518">
    <property type="entry name" value="HATPase_c"/>
    <property type="match status" value="1"/>
</dbReference>
<dbReference type="PROSITE" id="PS50113">
    <property type="entry name" value="PAC"/>
    <property type="match status" value="2"/>
</dbReference>
<comment type="caution">
    <text evidence="11">The sequence shown here is derived from an EMBL/GenBank/DDBJ whole genome shotgun (WGS) entry which is preliminary data.</text>
</comment>
<evidence type="ECO:0000313" key="12">
    <source>
        <dbReference type="Proteomes" id="UP000318010"/>
    </source>
</evidence>
<feature type="domain" description="PAS" evidence="9">
    <location>
        <begin position="578"/>
        <end position="638"/>
    </location>
</feature>
<evidence type="ECO:0000259" key="7">
    <source>
        <dbReference type="PROSITE" id="PS50109"/>
    </source>
</evidence>
<keyword evidence="6" id="KW-0812">Transmembrane</keyword>
<dbReference type="CDD" id="cd16922">
    <property type="entry name" value="HATPase_EvgS-ArcB-TorS-like"/>
    <property type="match status" value="1"/>
</dbReference>
<dbReference type="InterPro" id="IPR036097">
    <property type="entry name" value="HisK_dim/P_sf"/>
</dbReference>
<dbReference type="Pfam" id="PF00512">
    <property type="entry name" value="HisKA"/>
    <property type="match status" value="1"/>
</dbReference>
<dbReference type="CDD" id="cd17546">
    <property type="entry name" value="REC_hyHK_CKI1_RcsC-like"/>
    <property type="match status" value="1"/>
</dbReference>
<evidence type="ECO:0000256" key="1">
    <source>
        <dbReference type="ARBA" id="ARBA00000085"/>
    </source>
</evidence>
<feature type="transmembrane region" description="Helical" evidence="6">
    <location>
        <begin position="95"/>
        <end position="112"/>
    </location>
</feature>
<dbReference type="PANTHER" id="PTHR45339:SF1">
    <property type="entry name" value="HYBRID SIGNAL TRANSDUCTION HISTIDINE KINASE J"/>
    <property type="match status" value="1"/>
</dbReference>
<dbReference type="InterPro" id="IPR001610">
    <property type="entry name" value="PAC"/>
</dbReference>
<dbReference type="Pfam" id="PF13426">
    <property type="entry name" value="PAS_9"/>
    <property type="match status" value="2"/>
</dbReference>
<feature type="domain" description="Response regulatory" evidence="8">
    <location>
        <begin position="971"/>
        <end position="1086"/>
    </location>
</feature>
<evidence type="ECO:0000256" key="2">
    <source>
        <dbReference type="ARBA" id="ARBA00012438"/>
    </source>
</evidence>
<dbReference type="SMART" id="SM00448">
    <property type="entry name" value="REC"/>
    <property type="match status" value="1"/>
</dbReference>
<dbReference type="OrthoDB" id="9811889at2"/>
<dbReference type="RefSeq" id="WP_146268453.1">
    <property type="nucleotide sequence ID" value="NZ_VOEI01000001.1"/>
</dbReference>
<feature type="transmembrane region" description="Helical" evidence="6">
    <location>
        <begin position="20"/>
        <end position="38"/>
    </location>
</feature>
<dbReference type="Proteomes" id="UP000318010">
    <property type="component" value="Unassembled WGS sequence"/>
</dbReference>
<dbReference type="EC" id="2.7.13.3" evidence="2"/>
<dbReference type="InterPro" id="IPR001789">
    <property type="entry name" value="Sig_transdc_resp-reg_receiver"/>
</dbReference>
<dbReference type="SUPFAM" id="SSF55874">
    <property type="entry name" value="ATPase domain of HSP90 chaperone/DNA topoisomerase II/histidine kinase"/>
    <property type="match status" value="1"/>
</dbReference>
<dbReference type="SUPFAM" id="SSF52172">
    <property type="entry name" value="CheY-like"/>
    <property type="match status" value="1"/>
</dbReference>
<dbReference type="PROSITE" id="PS50110">
    <property type="entry name" value="RESPONSE_REGULATORY"/>
    <property type="match status" value="1"/>
</dbReference>
<evidence type="ECO:0000259" key="10">
    <source>
        <dbReference type="PROSITE" id="PS50113"/>
    </source>
</evidence>
<feature type="transmembrane region" description="Helical" evidence="6">
    <location>
        <begin position="119"/>
        <end position="137"/>
    </location>
</feature>
<proteinExistence type="predicted"/>
<keyword evidence="12" id="KW-1185">Reference proteome</keyword>
<feature type="domain" description="PAC" evidence="10">
    <location>
        <begin position="524"/>
        <end position="577"/>
    </location>
</feature>
<evidence type="ECO:0000259" key="9">
    <source>
        <dbReference type="PROSITE" id="PS50112"/>
    </source>
</evidence>
<comment type="catalytic activity">
    <reaction evidence="1">
        <text>ATP + protein L-histidine = ADP + protein N-phospho-L-histidine.</text>
        <dbReference type="EC" id="2.7.13.3"/>
    </reaction>
</comment>
<organism evidence="11 12">
    <name type="scientific">Mucilaginibacter achroorhodeus</name>
    <dbReference type="NCBI Taxonomy" id="2599294"/>
    <lineage>
        <taxon>Bacteria</taxon>
        <taxon>Pseudomonadati</taxon>
        <taxon>Bacteroidota</taxon>
        <taxon>Sphingobacteriia</taxon>
        <taxon>Sphingobacteriales</taxon>
        <taxon>Sphingobacteriaceae</taxon>
        <taxon>Mucilaginibacter</taxon>
    </lineage>
</organism>
<evidence type="ECO:0000256" key="4">
    <source>
        <dbReference type="ARBA" id="ARBA00023012"/>
    </source>
</evidence>
<evidence type="ECO:0000256" key="3">
    <source>
        <dbReference type="ARBA" id="ARBA00022553"/>
    </source>
</evidence>
<feature type="modified residue" description="4-aspartylphosphate" evidence="5">
    <location>
        <position position="1021"/>
    </location>
</feature>
<dbReference type="SMART" id="SM00086">
    <property type="entry name" value="PAC"/>
    <property type="match status" value="4"/>
</dbReference>
<dbReference type="PRINTS" id="PR00344">
    <property type="entry name" value="BCTRLSENSOR"/>
</dbReference>
<dbReference type="InterPro" id="IPR003594">
    <property type="entry name" value="HATPase_dom"/>
</dbReference>
<dbReference type="PROSITE" id="PS50109">
    <property type="entry name" value="HIS_KIN"/>
    <property type="match status" value="1"/>
</dbReference>
<dbReference type="InterPro" id="IPR003661">
    <property type="entry name" value="HisK_dim/P_dom"/>
</dbReference>
<dbReference type="Gene3D" id="1.10.287.130">
    <property type="match status" value="1"/>
</dbReference>
<dbReference type="Gene3D" id="2.10.70.100">
    <property type="match status" value="1"/>
</dbReference>
<dbReference type="Gene3D" id="3.40.50.2300">
    <property type="match status" value="1"/>
</dbReference>
<keyword evidence="4" id="KW-0902">Two-component regulatory system</keyword>
<dbReference type="Gene3D" id="3.30.450.20">
    <property type="entry name" value="PAS domain"/>
    <property type="match status" value="4"/>
</dbReference>
<dbReference type="SMART" id="SM00388">
    <property type="entry name" value="HisKA"/>
    <property type="match status" value="1"/>
</dbReference>
<dbReference type="SMART" id="SM00091">
    <property type="entry name" value="PAS"/>
    <property type="match status" value="2"/>
</dbReference>
<reference evidence="11 12" key="1">
    <citation type="submission" date="2019-07" db="EMBL/GenBank/DDBJ databases">
        <authorList>
            <person name="Kim J."/>
        </authorList>
    </citation>
    <scope>NUCLEOTIDE SEQUENCE [LARGE SCALE GENOMIC DNA]</scope>
    <source>
        <strain evidence="11 12">MJ1a</strain>
    </source>
</reference>
<dbReference type="PROSITE" id="PS50112">
    <property type="entry name" value="PAS"/>
    <property type="match status" value="1"/>
</dbReference>
<dbReference type="NCBIfam" id="TIGR00229">
    <property type="entry name" value="sensory_box"/>
    <property type="match status" value="1"/>
</dbReference>
<dbReference type="InterPro" id="IPR035965">
    <property type="entry name" value="PAS-like_dom_sf"/>
</dbReference>
<feature type="transmembrane region" description="Helical" evidence="6">
    <location>
        <begin position="71"/>
        <end position="89"/>
    </location>
</feature>
<evidence type="ECO:0000259" key="8">
    <source>
        <dbReference type="PROSITE" id="PS50110"/>
    </source>
</evidence>
<keyword evidence="6" id="KW-1133">Transmembrane helix</keyword>
<accession>A0A563U8I0</accession>
<dbReference type="CDD" id="cd00130">
    <property type="entry name" value="PAS"/>
    <property type="match status" value="2"/>
</dbReference>
<dbReference type="CDD" id="cd00082">
    <property type="entry name" value="HisKA"/>
    <property type="match status" value="1"/>
</dbReference>
<dbReference type="SMART" id="SM00387">
    <property type="entry name" value="HATPase_c"/>
    <property type="match status" value="1"/>
</dbReference>
<dbReference type="SUPFAM" id="SSF55785">
    <property type="entry name" value="PYP-like sensor domain (PAS domain)"/>
    <property type="match status" value="4"/>
</dbReference>
<evidence type="ECO:0000313" key="11">
    <source>
        <dbReference type="EMBL" id="TWR27636.1"/>
    </source>
</evidence>
<gene>
    <name evidence="11" type="ORF">FPZ42_00015</name>
</gene>
<dbReference type="EMBL" id="VOEI01000001">
    <property type="protein sequence ID" value="TWR27636.1"/>
    <property type="molecule type" value="Genomic_DNA"/>
</dbReference>
<dbReference type="InterPro" id="IPR011006">
    <property type="entry name" value="CheY-like_superfamily"/>
</dbReference>
<dbReference type="InterPro" id="IPR000014">
    <property type="entry name" value="PAS"/>
</dbReference>
<dbReference type="InterPro" id="IPR004358">
    <property type="entry name" value="Sig_transdc_His_kin-like_C"/>
</dbReference>
<feature type="domain" description="Histidine kinase" evidence="7">
    <location>
        <begin position="719"/>
        <end position="940"/>
    </location>
</feature>
<keyword evidence="6" id="KW-0472">Membrane</keyword>
<dbReference type="Pfam" id="PF00072">
    <property type="entry name" value="Response_reg"/>
    <property type="match status" value="1"/>
</dbReference>
<dbReference type="AlphaFoldDB" id="A0A563U8I0"/>
<name>A0A563U8I0_9SPHI</name>
<feature type="transmembrane region" description="Helical" evidence="6">
    <location>
        <begin position="143"/>
        <end position="167"/>
    </location>
</feature>
<dbReference type="InterPro" id="IPR036890">
    <property type="entry name" value="HATPase_C_sf"/>
</dbReference>
<sequence>MSLKSKALQLIENDITINRLVLLGLLIASPSLHYLCYNNSFDPIWLRALNVLICLITLAASYLKNRQPLRIMVYLNICSHLYINNYLLLGINNFANVYLFSSLTIFVALTLFCKKAWEFVCLASLNTLAVVGAYLTSSSKIPLSGLLILITVFTIVAYVSFLVVLAYKLQFRKAVKSIVELNKSLISKGIKLRESQHQLHALISSVNDTIFEFDENKTCINVWFGPNTPPYLKPEHFINKTLFEAIGEERARPFLEVYDHVIRYKKPYQVEFASVYGEPGWFLAKASPVLDVNGAYTKRISVSVTEITEQKKHANALVENEALLLQAQQLAKVGNWWYDDDTKENYWSSSLYNVLEIDSIPEGTSKFEYYIGLVHQDDREAVTDYLKQINNTRSNSVDHKFITPKGNLKYLKIQVGDLQQHTDGRLKRVVGIIQDLTEAKLAEKAVKISQAELLEAQTIAKIGNWKWDSKSNILSWSDEVNSIHEIDLNNASSSRFGRLLLQYIHPDDQYIASNLFKSGNNTGSSYEYRIITPNGNLKYISVIIGKLMYREDGTLRKIIGTLQDITERKQAEIDHHRTENKYRLVLETIKMAALSLNAEGKVIFCNKYLANLVGYSQAEILGMDWTENFVPGEHREVITSWFKNKTVKPHYVNPIIARNGDLRTISWQNTVSYDEYGNIKETTSIGEDITIQQKVRQELISAKEQAERSSHFKSEFLSIMSHEIRTPMNAVIGTTNLLLEENPKPEQLEYLNTLKFSSENLLAIINDILDYNKIEAGKLQLINLPFNIHQLVQNVRQSFYAKAVEKNLEIDLQYDNAIPDFVMGDQTRLGQILINLVSNAVKFTHKGSVTISLMREFTADGDVTINFAVTDTGIGMSAENLTVVFDPFIQGPQTITHEYGGTGLGLAITQRLIELYQSNIEVSSEPGKGTAFTFSIRFGNAPVAALEPREHISTEEDVLAPTLPQDLAGMTILVVDDNKMNLMIAAKFLEKWRAHVAQSINGQLAVDLVRAGEVYDLIIMDLQMPVMDGFEATAQIKQIDPLIPVIAFTADAMAETYTKAYQAGMCDYITKPFVPEDLFEKVSKYRKQEQGLDLLKDPEEA</sequence>
<dbReference type="SUPFAM" id="SSF47384">
    <property type="entry name" value="Homodimeric domain of signal transducing histidine kinase"/>
    <property type="match status" value="1"/>
</dbReference>
<dbReference type="Gene3D" id="3.30.565.10">
    <property type="entry name" value="Histidine kinase-like ATPase, C-terminal domain"/>
    <property type="match status" value="1"/>
</dbReference>
<dbReference type="InterPro" id="IPR005467">
    <property type="entry name" value="His_kinase_dom"/>
</dbReference>
<evidence type="ECO:0000256" key="6">
    <source>
        <dbReference type="SAM" id="Phobius"/>
    </source>
</evidence>
<keyword evidence="3 5" id="KW-0597">Phosphoprotein</keyword>
<dbReference type="GO" id="GO:0000155">
    <property type="term" value="F:phosphorelay sensor kinase activity"/>
    <property type="evidence" value="ECO:0007669"/>
    <property type="project" value="InterPro"/>
</dbReference>
<evidence type="ECO:0000256" key="5">
    <source>
        <dbReference type="PROSITE-ProRule" id="PRU00169"/>
    </source>
</evidence>
<dbReference type="FunFam" id="3.30.565.10:FF:000010">
    <property type="entry name" value="Sensor histidine kinase RcsC"/>
    <property type="match status" value="1"/>
</dbReference>
<dbReference type="PANTHER" id="PTHR45339">
    <property type="entry name" value="HYBRID SIGNAL TRANSDUCTION HISTIDINE KINASE J"/>
    <property type="match status" value="1"/>
</dbReference>
<protein>
    <recommendedName>
        <fullName evidence="2">histidine kinase</fullName>
        <ecNumber evidence="2">2.7.13.3</ecNumber>
    </recommendedName>
</protein>